<dbReference type="InterPro" id="IPR027417">
    <property type="entry name" value="P-loop_NTPase"/>
</dbReference>
<keyword evidence="5" id="KW-0067">ATP-binding</keyword>
<dbReference type="GO" id="GO:0004386">
    <property type="term" value="F:helicase activity"/>
    <property type="evidence" value="ECO:0007669"/>
    <property type="project" value="UniProtKB-KW"/>
</dbReference>
<dbReference type="RefSeq" id="XP_007723250.1">
    <property type="nucleotide sequence ID" value="XM_007725060.1"/>
</dbReference>
<dbReference type="eggNOG" id="KOG1807">
    <property type="taxonomic scope" value="Eukaryota"/>
</dbReference>
<dbReference type="InterPro" id="IPR047187">
    <property type="entry name" value="SF1_C_Upf1"/>
</dbReference>
<dbReference type="HOGENOM" id="CLU_001066_2_0_1"/>
<comment type="caution">
    <text evidence="10">The sequence shown here is derived from an EMBL/GenBank/DDBJ whole genome shotgun (WGS) entry which is preliminary data.</text>
</comment>
<dbReference type="STRING" id="1182541.W9YP89"/>
<evidence type="ECO:0000313" key="11">
    <source>
        <dbReference type="Proteomes" id="UP000019484"/>
    </source>
</evidence>
<feature type="domain" description="ZNFX1" evidence="9">
    <location>
        <begin position="124"/>
        <end position="232"/>
    </location>
</feature>
<name>W9YP89_9EURO</name>
<dbReference type="GO" id="GO:0005694">
    <property type="term" value="C:chromosome"/>
    <property type="evidence" value="ECO:0007669"/>
    <property type="project" value="UniProtKB-ARBA"/>
</dbReference>
<evidence type="ECO:0000256" key="5">
    <source>
        <dbReference type="ARBA" id="ARBA00022840"/>
    </source>
</evidence>
<feature type="region of interest" description="Disordered" evidence="6">
    <location>
        <begin position="1235"/>
        <end position="1258"/>
    </location>
</feature>
<evidence type="ECO:0000256" key="6">
    <source>
        <dbReference type="SAM" id="MobiDB-lite"/>
    </source>
</evidence>
<dbReference type="InterPro" id="IPR041677">
    <property type="entry name" value="DNA2/NAM7_AAA_11"/>
</dbReference>
<evidence type="ECO:0000259" key="9">
    <source>
        <dbReference type="Pfam" id="PF25396"/>
    </source>
</evidence>
<dbReference type="FunFam" id="3.40.50.300:FF:000326">
    <property type="entry name" value="P-loop containing nucleoside triphosphate hydrolase"/>
    <property type="match status" value="1"/>
</dbReference>
<proteinExistence type="inferred from homology"/>
<accession>W9YP89</accession>
<dbReference type="InterPro" id="IPR045055">
    <property type="entry name" value="DNA2/NAM7-like"/>
</dbReference>
<dbReference type="PANTHER" id="PTHR10887:SF341">
    <property type="entry name" value="NFX1-TYPE ZINC FINGER-CONTAINING PROTEIN 1"/>
    <property type="match status" value="1"/>
</dbReference>
<dbReference type="Pfam" id="PF13086">
    <property type="entry name" value="AAA_11"/>
    <property type="match status" value="2"/>
</dbReference>
<dbReference type="GO" id="GO:0016787">
    <property type="term" value="F:hydrolase activity"/>
    <property type="evidence" value="ECO:0007669"/>
    <property type="project" value="UniProtKB-KW"/>
</dbReference>
<dbReference type="GO" id="GO:0031048">
    <property type="term" value="P:regulatory ncRNA-mediated heterochromatin formation"/>
    <property type="evidence" value="ECO:0007669"/>
    <property type="project" value="TreeGrafter"/>
</dbReference>
<dbReference type="CDD" id="cd06008">
    <property type="entry name" value="NF-X1-zinc-finger"/>
    <property type="match status" value="1"/>
</dbReference>
<comment type="similarity">
    <text evidence="1">Belongs to the DNA2/NAM7 helicase family.</text>
</comment>
<feature type="domain" description="DNA2/NAM7 helicase-like C-terminal" evidence="8">
    <location>
        <begin position="710"/>
        <end position="895"/>
    </location>
</feature>
<protein>
    <recommendedName>
        <fullName evidence="12">Helicase ATP-binding domain-containing protein</fullName>
    </recommendedName>
</protein>
<evidence type="ECO:0000313" key="10">
    <source>
        <dbReference type="EMBL" id="EXJ91056.1"/>
    </source>
</evidence>
<dbReference type="OrthoDB" id="409395at2759"/>
<keyword evidence="2" id="KW-0547">Nucleotide-binding</keyword>
<feature type="region of interest" description="Disordered" evidence="6">
    <location>
        <begin position="1157"/>
        <end position="1180"/>
    </location>
</feature>
<dbReference type="Pfam" id="PF25396">
    <property type="entry name" value="ZNFX1"/>
    <property type="match status" value="1"/>
</dbReference>
<dbReference type="Pfam" id="PF13087">
    <property type="entry name" value="AAA_12"/>
    <property type="match status" value="1"/>
</dbReference>
<evidence type="ECO:0000256" key="4">
    <source>
        <dbReference type="ARBA" id="ARBA00022806"/>
    </source>
</evidence>
<evidence type="ECO:0008006" key="12">
    <source>
        <dbReference type="Google" id="ProtNLM"/>
    </source>
</evidence>
<feature type="compositionally biased region" description="Polar residues" evidence="6">
    <location>
        <begin position="1037"/>
        <end position="1061"/>
    </location>
</feature>
<evidence type="ECO:0000256" key="1">
    <source>
        <dbReference type="ARBA" id="ARBA00007913"/>
    </source>
</evidence>
<dbReference type="InterPro" id="IPR041679">
    <property type="entry name" value="DNA2/NAM7-like_C"/>
</dbReference>
<dbReference type="Gene3D" id="3.40.50.300">
    <property type="entry name" value="P-loop containing nucleotide triphosphate hydrolases"/>
    <property type="match status" value="3"/>
</dbReference>
<dbReference type="SUPFAM" id="SSF52540">
    <property type="entry name" value="P-loop containing nucleoside triphosphate hydrolases"/>
    <property type="match status" value="1"/>
</dbReference>
<dbReference type="InterPro" id="IPR057373">
    <property type="entry name" value="ZNFX1"/>
</dbReference>
<evidence type="ECO:0000259" key="8">
    <source>
        <dbReference type="Pfam" id="PF13087"/>
    </source>
</evidence>
<dbReference type="GeneID" id="19159049"/>
<evidence type="ECO:0000256" key="3">
    <source>
        <dbReference type="ARBA" id="ARBA00022801"/>
    </source>
</evidence>
<feature type="domain" description="DNA2/NAM7 helicase helicase" evidence="7">
    <location>
        <begin position="310"/>
        <end position="408"/>
    </location>
</feature>
<dbReference type="Proteomes" id="UP000019484">
    <property type="component" value="Unassembled WGS sequence"/>
</dbReference>
<keyword evidence="3" id="KW-0378">Hydrolase</keyword>
<dbReference type="PANTHER" id="PTHR10887">
    <property type="entry name" value="DNA2/NAM7 HELICASE FAMILY"/>
    <property type="match status" value="1"/>
</dbReference>
<feature type="domain" description="DNA2/NAM7 helicase helicase" evidence="7">
    <location>
        <begin position="632"/>
        <end position="694"/>
    </location>
</feature>
<dbReference type="GO" id="GO:0031380">
    <property type="term" value="C:nuclear RNA-directed RNA polymerase complex"/>
    <property type="evidence" value="ECO:0007669"/>
    <property type="project" value="TreeGrafter"/>
</dbReference>
<dbReference type="CDD" id="cd18808">
    <property type="entry name" value="SF1_C_Upf1"/>
    <property type="match status" value="1"/>
</dbReference>
<evidence type="ECO:0000256" key="2">
    <source>
        <dbReference type="ARBA" id="ARBA00022741"/>
    </source>
</evidence>
<feature type="region of interest" description="Disordered" evidence="6">
    <location>
        <begin position="1020"/>
        <end position="1116"/>
    </location>
</feature>
<evidence type="ECO:0000259" key="7">
    <source>
        <dbReference type="Pfam" id="PF13086"/>
    </source>
</evidence>
<keyword evidence="11" id="KW-1185">Reference proteome</keyword>
<gene>
    <name evidence="10" type="ORF">A1O1_04163</name>
</gene>
<sequence length="1299" mass="145219">MNTHLSERFGRGGRFRNTYNALTSALDNGLDLNLNMDIRQYVQKQEQIKHYSEKDAWLSQPEIPTGEELAVAEAALPPNKLDAPWRSKDRYLRTQYALLREDAVGNLRDAVHDFLEDPATGDTPKFSVYDQVYILGFTFARRGLAARIRFSTQRVGKRILWQTSKRLTSGSIVALVRAKDKLTDLSGLVVGVVAARPLAGVLCQPPQIDIYFGRPEDVQIDPQEEWLLIEAKQGYFEAYRHSLRALQKLSQEPFPLSSEICQFSTTGEPPAYIQENPRLDISAAANPEQKKEYSDIDVTKDWPLPPNDTLDDTQWKALQEIIIKRLAIIQGPPGCGKTYISKIAVQILIDNRKKDDPPIIIAAQTNHALDQLLAHISHFEPEYIRLGGRSTDPEVKKRALFEIRQQERIKQIPGGLLGKSNHLLSKQARAMIAILAPIAKPGPDPFSTDLVSGPQTLVQLGIMTNDQAKSLEEAASRWVSTSDNVDGPLKLWLDRAIVPFEVKYAQDDFGFEDGVEEDDLEFEQLRETEDATGVNDEEDIELLKGPWLELRERFTVPSCAPSDIARAEQILASPATTDLWKVPHSLRGALFSVIQLKAKDAIAVKFREAAAVYDKLVRDSLVGKWEQDCVYLARAKIIGMTTTGLSKYRPLISALKPKVILIEEAAEVLEAPVTVACIPSLQHLILVGDHQQLQGHCSVQDLENDPFFLNISLFERLVKNNMPYKTLLRQRRMDPEFRRLIAGLYPGLTDHPSVIDRHVAPWGMGPIKSFFFSHQWSEYRDESQSVYNEEEAKFIAGFYRHLFKNGIAPEHITVLTFYNGQRKKILRELKAFPEFKESYCSVKTVDSYQGEENHIIILSLVRSNPEGKIGFLANINRVCVAMSRAKHGFYMFGNAQVLMQGSLLWYNIVNMLNASPKRLGPVLPIQCKNHQTTMLMQFPEDWEGTEGGCSKPCETRLQCGHACPLLCHPFPHEEVQCPEECKNTLLCGHGCENTCSQPCNCTCEEFARFKREEVARAWTASHASASTGEAMKENQESKGLNNGQHTPPNGSATYLQQQFSGLRNRDPTYQDMRYTANPTDMQRQHPSPGKLRQLVNSSQSPKSEGAINPLHLSPGNHIERRGDWTVFAKGGVVADDERKAAIGQVSRRLEYDESSRNILTSHDSPPRLVNAGPDASGTVNVSPIKKETITIMRDGRSRFMHDYVPAASLGHEGLEARGDVGIAEVDRGQQILVPHLRGGGHTEPQGLSNGEESSDGAVAQDGIPSIAEDAWSSLPRSEHKAGSGIINELSALDAYFRTQ</sequence>
<keyword evidence="4" id="KW-0347">Helicase</keyword>
<reference evidence="10 11" key="1">
    <citation type="submission" date="2013-03" db="EMBL/GenBank/DDBJ databases">
        <title>The Genome Sequence of Capronia coronata CBS 617.96.</title>
        <authorList>
            <consortium name="The Broad Institute Genomics Platform"/>
            <person name="Cuomo C."/>
            <person name="de Hoog S."/>
            <person name="Gorbushina A."/>
            <person name="Walker B."/>
            <person name="Young S.K."/>
            <person name="Zeng Q."/>
            <person name="Gargeya S."/>
            <person name="Fitzgerald M."/>
            <person name="Haas B."/>
            <person name="Abouelleil A."/>
            <person name="Allen A.W."/>
            <person name="Alvarado L."/>
            <person name="Arachchi H.M."/>
            <person name="Berlin A.M."/>
            <person name="Chapman S.B."/>
            <person name="Gainer-Dewar J."/>
            <person name="Goldberg J."/>
            <person name="Griggs A."/>
            <person name="Gujja S."/>
            <person name="Hansen M."/>
            <person name="Howarth C."/>
            <person name="Imamovic A."/>
            <person name="Ireland A."/>
            <person name="Larimer J."/>
            <person name="McCowan C."/>
            <person name="Murphy C."/>
            <person name="Pearson M."/>
            <person name="Poon T.W."/>
            <person name="Priest M."/>
            <person name="Roberts A."/>
            <person name="Saif S."/>
            <person name="Shea T."/>
            <person name="Sisk P."/>
            <person name="Sykes S."/>
            <person name="Wortman J."/>
            <person name="Nusbaum C."/>
            <person name="Birren B."/>
        </authorList>
    </citation>
    <scope>NUCLEOTIDE SEQUENCE [LARGE SCALE GENOMIC DNA]</scope>
    <source>
        <strain evidence="10 11">CBS 617.96</strain>
    </source>
</reference>
<dbReference type="EMBL" id="AMWN01000003">
    <property type="protein sequence ID" value="EXJ91056.1"/>
    <property type="molecule type" value="Genomic_DNA"/>
</dbReference>
<dbReference type="GO" id="GO:0005524">
    <property type="term" value="F:ATP binding"/>
    <property type="evidence" value="ECO:0007669"/>
    <property type="project" value="UniProtKB-KW"/>
</dbReference>
<organism evidence="10 11">
    <name type="scientific">Capronia coronata CBS 617.96</name>
    <dbReference type="NCBI Taxonomy" id="1182541"/>
    <lineage>
        <taxon>Eukaryota</taxon>
        <taxon>Fungi</taxon>
        <taxon>Dikarya</taxon>
        <taxon>Ascomycota</taxon>
        <taxon>Pezizomycotina</taxon>
        <taxon>Eurotiomycetes</taxon>
        <taxon>Chaetothyriomycetidae</taxon>
        <taxon>Chaetothyriales</taxon>
        <taxon>Herpotrichiellaceae</taxon>
        <taxon>Capronia</taxon>
    </lineage>
</organism>
<feature type="compositionally biased region" description="Polar residues" evidence="6">
    <location>
        <begin position="1076"/>
        <end position="1085"/>
    </location>
</feature>